<evidence type="ECO:0000313" key="3">
    <source>
        <dbReference type="Proteomes" id="UP001317322"/>
    </source>
</evidence>
<reference evidence="2 3" key="1">
    <citation type="submission" date="2022-07" db="EMBL/GenBank/DDBJ databases">
        <title>Novel species in genus cellulomonas.</title>
        <authorList>
            <person name="Ye L."/>
        </authorList>
    </citation>
    <scope>NUCLEOTIDE SEQUENCE [LARGE SCALE GENOMIC DNA]</scope>
    <source>
        <strain evidence="3">zg-Y908</strain>
    </source>
</reference>
<sequence length="443" mass="46819">MSSTTARRVRATAAVIGAALALAACGSGTQPQLGGATGGATGGGSGDAAIVWGLEGGQSDSYQAAVDRWNADHPDQPIELQMFGNEGYKDKLRIALGAGQGPDLMFSWGGAALQAYVDEGYVDPIEDPAIIDRHLPAVLDTVTFDGKVYGAAINNMQPVVILYNDAVFRQVGATPPTTWDELVELVPVFEAQGIAPIALAGQSKWPQLPYLGYLVDRIGGPEVFDAVIANEPDAWSHPAVTQALTEIQDLVEAGGFVDDYASIAYETGAADALLYTGRAAMMVVLSQAYSNIKNAAPDFVEAGDLKAVPFPAYDGGTGDPANLVGNPSNFWSVNAAATDEHKETVTAFLAEQVMNDEYIGEILDRSAVPGVTTAREQIAERDDAFAGLVVDLTEAAPHFQLSWDQAITPSQAEQLTTHLDRIFLLQSTPEEFVAEMNATLDAK</sequence>
<dbReference type="Gene3D" id="3.40.190.10">
    <property type="entry name" value="Periplasmic binding protein-like II"/>
    <property type="match status" value="2"/>
</dbReference>
<gene>
    <name evidence="2" type="ORF">NP075_00860</name>
</gene>
<dbReference type="PANTHER" id="PTHR43649">
    <property type="entry name" value="ARABINOSE-BINDING PROTEIN-RELATED"/>
    <property type="match status" value="1"/>
</dbReference>
<evidence type="ECO:0000256" key="1">
    <source>
        <dbReference type="SAM" id="SignalP"/>
    </source>
</evidence>
<dbReference type="PROSITE" id="PS51257">
    <property type="entry name" value="PROKAR_LIPOPROTEIN"/>
    <property type="match status" value="1"/>
</dbReference>
<organism evidence="2 3">
    <name type="scientific">Cellulomonas wangsupingiae</name>
    <dbReference type="NCBI Taxonomy" id="2968085"/>
    <lineage>
        <taxon>Bacteria</taxon>
        <taxon>Bacillati</taxon>
        <taxon>Actinomycetota</taxon>
        <taxon>Actinomycetes</taxon>
        <taxon>Micrococcales</taxon>
        <taxon>Cellulomonadaceae</taxon>
        <taxon>Cellulomonas</taxon>
    </lineage>
</organism>
<dbReference type="SUPFAM" id="SSF53850">
    <property type="entry name" value="Periplasmic binding protein-like II"/>
    <property type="match status" value="1"/>
</dbReference>
<dbReference type="Proteomes" id="UP001317322">
    <property type="component" value="Chromosome"/>
</dbReference>
<proteinExistence type="predicted"/>
<dbReference type="InterPro" id="IPR050490">
    <property type="entry name" value="Bact_solute-bd_prot1"/>
</dbReference>
<dbReference type="InterPro" id="IPR006059">
    <property type="entry name" value="SBP"/>
</dbReference>
<evidence type="ECO:0000313" key="2">
    <source>
        <dbReference type="EMBL" id="UUI65326.1"/>
    </source>
</evidence>
<keyword evidence="3" id="KW-1185">Reference proteome</keyword>
<protein>
    <submittedName>
        <fullName evidence="2">Extracellular solute-binding protein</fullName>
    </submittedName>
</protein>
<dbReference type="Pfam" id="PF01547">
    <property type="entry name" value="SBP_bac_1"/>
    <property type="match status" value="1"/>
</dbReference>
<dbReference type="RefSeq" id="WP_227563827.1">
    <property type="nucleotide sequence ID" value="NZ_CP101989.1"/>
</dbReference>
<keyword evidence="1" id="KW-0732">Signal</keyword>
<feature type="chain" id="PRO_5045582936" evidence="1">
    <location>
        <begin position="24"/>
        <end position="443"/>
    </location>
</feature>
<dbReference type="PANTHER" id="PTHR43649:SF14">
    <property type="entry name" value="BLR3389 PROTEIN"/>
    <property type="match status" value="1"/>
</dbReference>
<accession>A0ABY5K4D3</accession>
<feature type="signal peptide" evidence="1">
    <location>
        <begin position="1"/>
        <end position="23"/>
    </location>
</feature>
<name>A0ABY5K4D3_9CELL</name>
<dbReference type="EMBL" id="CP101989">
    <property type="protein sequence ID" value="UUI65326.1"/>
    <property type="molecule type" value="Genomic_DNA"/>
</dbReference>